<dbReference type="Pfam" id="PF01420">
    <property type="entry name" value="Methylase_S"/>
    <property type="match status" value="1"/>
</dbReference>
<dbReference type="Proteomes" id="UP000756387">
    <property type="component" value="Unassembled WGS sequence"/>
</dbReference>
<dbReference type="SUPFAM" id="SSF116734">
    <property type="entry name" value="DNA methylase specificity domain"/>
    <property type="match status" value="2"/>
</dbReference>
<comment type="similarity">
    <text evidence="1">Belongs to the type-I restriction system S methylase family.</text>
</comment>
<keyword evidence="6" id="KW-0540">Nuclease</keyword>
<dbReference type="EMBL" id="JADCSA010000006">
    <property type="protein sequence ID" value="MBE7324501.1"/>
    <property type="molecule type" value="Genomic_DNA"/>
</dbReference>
<dbReference type="Gene3D" id="3.90.220.20">
    <property type="entry name" value="DNA methylase specificity domains"/>
    <property type="match status" value="2"/>
</dbReference>
<keyword evidence="6" id="KW-0378">Hydrolase</keyword>
<feature type="coiled-coil region" evidence="4">
    <location>
        <begin position="357"/>
        <end position="384"/>
    </location>
</feature>
<organism evidence="6 7">
    <name type="scientific">Nocardioides malaquae</name>
    <dbReference type="NCBI Taxonomy" id="2773426"/>
    <lineage>
        <taxon>Bacteria</taxon>
        <taxon>Bacillati</taxon>
        <taxon>Actinomycetota</taxon>
        <taxon>Actinomycetes</taxon>
        <taxon>Propionibacteriales</taxon>
        <taxon>Nocardioidaceae</taxon>
        <taxon>Nocardioides</taxon>
    </lineage>
</organism>
<keyword evidence="6" id="KW-0255">Endonuclease</keyword>
<evidence type="ECO:0000256" key="3">
    <source>
        <dbReference type="ARBA" id="ARBA00023125"/>
    </source>
</evidence>
<reference evidence="6 7" key="1">
    <citation type="submission" date="2020-10" db="EMBL/GenBank/DDBJ databases">
        <title>Nocardioides sp. isolated from sludge.</title>
        <authorList>
            <person name="Zhang X."/>
        </authorList>
    </citation>
    <scope>NUCLEOTIDE SEQUENCE [LARGE SCALE GENOMIC DNA]</scope>
    <source>
        <strain evidence="6 7">Y6</strain>
    </source>
</reference>
<dbReference type="GO" id="GO:0004519">
    <property type="term" value="F:endonuclease activity"/>
    <property type="evidence" value="ECO:0007669"/>
    <property type="project" value="UniProtKB-KW"/>
</dbReference>
<sequence length="399" mass="43317">MTWNRLPIRRIARVLGGGTPGPDPENWDGPIPFVTPPDLREVHGGQVVATGRSLTAEGLAAGSNLAPASSIMISKRAPIGYVARIAQDSAFNQGCLALAPDTSRVSPRFLAWSLSSRVVELKSLGKGTTFAELSASDLASLEVSLPSARAQETIADYLDRETAQIDTLISEQRKLVELLALRRQAAIDALFDSSDAPVMQLRRGIDFLTSGSRGWGEYYADEGHRFVRIGNLPRRNVKLRGDVQRVALPAGVSEGERTKLQADDLLFSITAYLGSVGVVDDQWVGGYVSQHVALCRLDKSRMDPRFVAWAMLTTRGQRQLNEGAAGGTKIQLALDDIRRLAVPVPSLATQTSVVTEVEQQTESIDRLIDEARRLEQLASERRAALITAAVTGQIEIPED</sequence>
<dbReference type="InterPro" id="IPR044946">
    <property type="entry name" value="Restrct_endonuc_typeI_TRD_sf"/>
</dbReference>
<dbReference type="InterPro" id="IPR000055">
    <property type="entry name" value="Restrct_endonuc_typeI_TRD"/>
</dbReference>
<keyword evidence="3" id="KW-0238">DNA-binding</keyword>
<evidence type="ECO:0000256" key="2">
    <source>
        <dbReference type="ARBA" id="ARBA00022747"/>
    </source>
</evidence>
<dbReference type="PANTHER" id="PTHR30408:SF12">
    <property type="entry name" value="TYPE I RESTRICTION ENZYME MJAVIII SPECIFICITY SUBUNIT"/>
    <property type="match status" value="1"/>
</dbReference>
<dbReference type="RefSeq" id="WP_193637843.1">
    <property type="nucleotide sequence ID" value="NZ_JADCSA010000006.1"/>
</dbReference>
<evidence type="ECO:0000256" key="4">
    <source>
        <dbReference type="SAM" id="Coils"/>
    </source>
</evidence>
<keyword evidence="2" id="KW-0680">Restriction system</keyword>
<protein>
    <submittedName>
        <fullName evidence="6">Restriction endonuclease subunit S</fullName>
    </submittedName>
</protein>
<name>A0ABR9RSG8_9ACTN</name>
<proteinExistence type="inferred from homology"/>
<keyword evidence="4" id="KW-0175">Coiled coil</keyword>
<evidence type="ECO:0000256" key="1">
    <source>
        <dbReference type="ARBA" id="ARBA00010923"/>
    </source>
</evidence>
<keyword evidence="7" id="KW-1185">Reference proteome</keyword>
<evidence type="ECO:0000313" key="6">
    <source>
        <dbReference type="EMBL" id="MBE7324501.1"/>
    </source>
</evidence>
<dbReference type="PANTHER" id="PTHR30408">
    <property type="entry name" value="TYPE-1 RESTRICTION ENZYME ECOKI SPECIFICITY PROTEIN"/>
    <property type="match status" value="1"/>
</dbReference>
<comment type="caution">
    <text evidence="6">The sequence shown here is derived from an EMBL/GenBank/DDBJ whole genome shotgun (WGS) entry which is preliminary data.</text>
</comment>
<feature type="domain" description="Type I restriction modification DNA specificity" evidence="5">
    <location>
        <begin position="3"/>
        <end position="169"/>
    </location>
</feature>
<evidence type="ECO:0000313" key="7">
    <source>
        <dbReference type="Proteomes" id="UP000756387"/>
    </source>
</evidence>
<evidence type="ECO:0000259" key="5">
    <source>
        <dbReference type="Pfam" id="PF01420"/>
    </source>
</evidence>
<dbReference type="InterPro" id="IPR052021">
    <property type="entry name" value="Type-I_RS_S_subunit"/>
</dbReference>
<gene>
    <name evidence="6" type="ORF">IEQ44_07535</name>
</gene>
<accession>A0ABR9RSG8</accession>